<dbReference type="InterPro" id="IPR003759">
    <property type="entry name" value="Cbl-bd_cap"/>
</dbReference>
<evidence type="ECO:0000259" key="4">
    <source>
        <dbReference type="PROSITE" id="PS51332"/>
    </source>
</evidence>
<name>X0SKA4_9ZZZZ</name>
<dbReference type="SUPFAM" id="SSF47644">
    <property type="entry name" value="Methionine synthase domain"/>
    <property type="match status" value="1"/>
</dbReference>
<evidence type="ECO:0000256" key="3">
    <source>
        <dbReference type="ARBA" id="ARBA00023285"/>
    </source>
</evidence>
<dbReference type="PANTHER" id="PTHR45833">
    <property type="entry name" value="METHIONINE SYNTHASE"/>
    <property type="match status" value="1"/>
</dbReference>
<proteinExistence type="inferred from homology"/>
<dbReference type="InterPro" id="IPR006158">
    <property type="entry name" value="Cobalamin-bd"/>
</dbReference>
<dbReference type="PANTHER" id="PTHR45833:SF1">
    <property type="entry name" value="METHIONINE SYNTHASE"/>
    <property type="match status" value="1"/>
</dbReference>
<keyword evidence="2" id="KW-0479">Metal-binding</keyword>
<dbReference type="GO" id="GO:0005829">
    <property type="term" value="C:cytosol"/>
    <property type="evidence" value="ECO:0007669"/>
    <property type="project" value="TreeGrafter"/>
</dbReference>
<evidence type="ECO:0000256" key="1">
    <source>
        <dbReference type="ARBA" id="ARBA00010854"/>
    </source>
</evidence>
<dbReference type="GO" id="GO:0046653">
    <property type="term" value="P:tetrahydrofolate metabolic process"/>
    <property type="evidence" value="ECO:0007669"/>
    <property type="project" value="TreeGrafter"/>
</dbReference>
<comment type="similarity">
    <text evidence="1">Belongs to the methylamine corrinoid protein family.</text>
</comment>
<feature type="domain" description="B12-binding N-terminal" evidence="5">
    <location>
        <begin position="1"/>
        <end position="68"/>
    </location>
</feature>
<evidence type="ECO:0008006" key="7">
    <source>
        <dbReference type="Google" id="ProtNLM"/>
    </source>
</evidence>
<keyword evidence="3" id="KW-0170">Cobalt</keyword>
<dbReference type="Gene3D" id="3.40.50.280">
    <property type="entry name" value="Cobalamin-binding domain"/>
    <property type="match status" value="1"/>
</dbReference>
<dbReference type="Gene3D" id="1.10.1240.10">
    <property type="entry name" value="Methionine synthase domain"/>
    <property type="match status" value="1"/>
</dbReference>
<dbReference type="SMART" id="SM01018">
    <property type="entry name" value="B12-binding_2"/>
    <property type="match status" value="1"/>
</dbReference>
<dbReference type="EMBL" id="BARS01008212">
    <property type="protein sequence ID" value="GAF75551.1"/>
    <property type="molecule type" value="Genomic_DNA"/>
</dbReference>
<dbReference type="AlphaFoldDB" id="X0SKA4"/>
<dbReference type="CDD" id="cd02070">
    <property type="entry name" value="corrinoid_protein_B12-BD"/>
    <property type="match status" value="1"/>
</dbReference>
<dbReference type="InterPro" id="IPR036594">
    <property type="entry name" value="Meth_synthase_dom"/>
</dbReference>
<protein>
    <recommendedName>
        <fullName evidence="7">B12-binding domain-containing protein</fullName>
    </recommendedName>
</protein>
<dbReference type="InterPro" id="IPR036724">
    <property type="entry name" value="Cobalamin-bd_sf"/>
</dbReference>
<dbReference type="SUPFAM" id="SSF52242">
    <property type="entry name" value="Cobalamin (vitamin B12)-binding domain"/>
    <property type="match status" value="1"/>
</dbReference>
<dbReference type="GO" id="GO:0031419">
    <property type="term" value="F:cobalamin binding"/>
    <property type="evidence" value="ECO:0007669"/>
    <property type="project" value="InterPro"/>
</dbReference>
<feature type="non-terminal residue" evidence="6">
    <location>
        <position position="1"/>
    </location>
</feature>
<feature type="domain" description="B12-binding" evidence="4">
    <location>
        <begin position="68"/>
        <end position="187"/>
    </location>
</feature>
<dbReference type="GO" id="GO:0046872">
    <property type="term" value="F:metal ion binding"/>
    <property type="evidence" value="ECO:0007669"/>
    <property type="project" value="UniProtKB-KW"/>
</dbReference>
<dbReference type="Pfam" id="PF02607">
    <property type="entry name" value="B12-binding_2"/>
    <property type="match status" value="1"/>
</dbReference>
<evidence type="ECO:0000313" key="6">
    <source>
        <dbReference type="EMBL" id="GAF75551.1"/>
    </source>
</evidence>
<comment type="caution">
    <text evidence="6">The sequence shown here is derived from an EMBL/GenBank/DDBJ whole genome shotgun (WGS) entry which is preliminary data.</text>
</comment>
<dbReference type="GO" id="GO:0050667">
    <property type="term" value="P:homocysteine metabolic process"/>
    <property type="evidence" value="ECO:0007669"/>
    <property type="project" value="TreeGrafter"/>
</dbReference>
<reference evidence="6" key="1">
    <citation type="journal article" date="2014" name="Front. Microbiol.">
        <title>High frequency of phylogenetically diverse reductive dehalogenase-homologous genes in deep subseafloor sedimentary metagenomes.</title>
        <authorList>
            <person name="Kawai M."/>
            <person name="Futagami T."/>
            <person name="Toyoda A."/>
            <person name="Takaki Y."/>
            <person name="Nishi S."/>
            <person name="Hori S."/>
            <person name="Arai W."/>
            <person name="Tsubouchi T."/>
            <person name="Morono Y."/>
            <person name="Uchiyama I."/>
            <person name="Ito T."/>
            <person name="Fujiyama A."/>
            <person name="Inagaki F."/>
            <person name="Takami H."/>
        </authorList>
    </citation>
    <scope>NUCLEOTIDE SEQUENCE</scope>
    <source>
        <strain evidence="6">Expedition CK06-06</strain>
    </source>
</reference>
<dbReference type="PROSITE" id="PS51332">
    <property type="entry name" value="B12_BINDING"/>
    <property type="match status" value="1"/>
</dbReference>
<dbReference type="FunFam" id="3.40.50.280:FF:000003">
    <property type="entry name" value="Dimethylamine methyltransferase corrinoid protein"/>
    <property type="match status" value="1"/>
</dbReference>
<accession>X0SKA4</accession>
<dbReference type="GO" id="GO:0008705">
    <property type="term" value="F:methionine synthase activity"/>
    <property type="evidence" value="ECO:0007669"/>
    <property type="project" value="TreeGrafter"/>
</dbReference>
<evidence type="ECO:0000259" key="5">
    <source>
        <dbReference type="PROSITE" id="PS51337"/>
    </source>
</evidence>
<dbReference type="PROSITE" id="PS51337">
    <property type="entry name" value="B12_BINDING_NTER"/>
    <property type="match status" value="1"/>
</dbReference>
<evidence type="ECO:0000256" key="2">
    <source>
        <dbReference type="ARBA" id="ARBA00022723"/>
    </source>
</evidence>
<gene>
    <name evidence="6" type="ORF">S01H1_15706</name>
</gene>
<organism evidence="6">
    <name type="scientific">marine sediment metagenome</name>
    <dbReference type="NCBI Taxonomy" id="412755"/>
    <lineage>
        <taxon>unclassified sequences</taxon>
        <taxon>metagenomes</taxon>
        <taxon>ecological metagenomes</taxon>
    </lineage>
</organism>
<dbReference type="Pfam" id="PF02310">
    <property type="entry name" value="B12-binding"/>
    <property type="match status" value="1"/>
</dbReference>
<sequence>DMVKRAIDEGQEAKRILNEALLPGMSIVGDKFEEGEFFLPEMLIAAMAMKEGLEVLSPVLAQGDMKAGGTVVMGTAKGDIHDVGKSIVGVMLEGAGFMVTDIGVDVGPDKFVEAAKENNADIIGVSALLTTTIMGMKDVIKAVKEAGLKAKVMVGGASVTQEFADEIGADGYAPDAPSAVKRAKELV</sequence>
<dbReference type="InterPro" id="IPR050554">
    <property type="entry name" value="Met_Synthase/Corrinoid"/>
</dbReference>